<dbReference type="PANTHER" id="PTHR22930">
    <property type="match status" value="1"/>
</dbReference>
<dbReference type="PANTHER" id="PTHR22930:SF269">
    <property type="entry name" value="NUCLEASE HARBI1-LIKE PROTEIN"/>
    <property type="match status" value="1"/>
</dbReference>
<evidence type="ECO:0000256" key="7">
    <source>
        <dbReference type="ARBA" id="ARBA00023242"/>
    </source>
</evidence>
<evidence type="ECO:0000256" key="2">
    <source>
        <dbReference type="ARBA" id="ARBA00004123"/>
    </source>
</evidence>
<keyword evidence="7" id="KW-0539">Nucleus</keyword>
<evidence type="ECO:0000256" key="3">
    <source>
        <dbReference type="ARBA" id="ARBA00006958"/>
    </source>
</evidence>
<evidence type="ECO:0000313" key="9">
    <source>
        <dbReference type="EMBL" id="KAF0749182.1"/>
    </source>
</evidence>
<keyword evidence="4" id="KW-0540">Nuclease</keyword>
<dbReference type="InterPro" id="IPR045249">
    <property type="entry name" value="HARBI1-like"/>
</dbReference>
<comment type="cofactor">
    <cofactor evidence="1">
        <name>a divalent metal cation</name>
        <dbReference type="ChEBI" id="CHEBI:60240"/>
    </cofactor>
</comment>
<dbReference type="OrthoDB" id="6749593at2759"/>
<dbReference type="EMBL" id="VUJU01006192">
    <property type="protein sequence ID" value="KAF0749182.1"/>
    <property type="molecule type" value="Genomic_DNA"/>
</dbReference>
<evidence type="ECO:0000259" key="8">
    <source>
        <dbReference type="Pfam" id="PF13359"/>
    </source>
</evidence>
<name>A0A6G0Y4H4_APHCR</name>
<accession>A0A6G0Y4H4</accession>
<protein>
    <submittedName>
        <fullName evidence="9">Protein ANTAGONIST OF LIKE HETEROCHROMATIN PROTEIN 1-like</fullName>
    </submittedName>
</protein>
<dbReference type="Proteomes" id="UP000478052">
    <property type="component" value="Unassembled WGS sequence"/>
</dbReference>
<dbReference type="GO" id="GO:0016787">
    <property type="term" value="F:hydrolase activity"/>
    <property type="evidence" value="ECO:0007669"/>
    <property type="project" value="UniProtKB-KW"/>
</dbReference>
<sequence length="414" mass="47638">MDKLHELNYKLDLSSESDSDEEMNELLLLYSLSKRNKSIWKSAYMKKRKSHGEFILTSEFSDKQFTNYFRLNRNQFNEVLIGCNAQKPIDPEEKLAVFLRYLASGDSYKSIAYSYRMGDRTVSKIVNEVALAVWDTMRPLYLPQPTIEMWKSVALEFEQQWQFPHCIGALDGKHVVIKKPPKSGTSFFNYKQTFSLVLMALVDANYKFISVDVGSMGRFSDANIFTSSVLAKKMNRQSLQIPPPEFLPVFEQPLPYVFVADEAFPLSENLMRPYPKRSVTFTSTTNSRMYFWYISIPFSRFSKPFEIKVESVDNVVKAACVLHNYLRKEMSISNNITDEIGEMPDTKLLPLANNNCRTGSNAFLVRQKYTDYFNTVGSVPWQMDSVARGNEIHPSGFSSVVEFGQFNLILRKTA</sequence>
<organism evidence="9 10">
    <name type="scientific">Aphis craccivora</name>
    <name type="common">Cowpea aphid</name>
    <dbReference type="NCBI Taxonomy" id="307492"/>
    <lineage>
        <taxon>Eukaryota</taxon>
        <taxon>Metazoa</taxon>
        <taxon>Ecdysozoa</taxon>
        <taxon>Arthropoda</taxon>
        <taxon>Hexapoda</taxon>
        <taxon>Insecta</taxon>
        <taxon>Pterygota</taxon>
        <taxon>Neoptera</taxon>
        <taxon>Paraneoptera</taxon>
        <taxon>Hemiptera</taxon>
        <taxon>Sternorrhyncha</taxon>
        <taxon>Aphidomorpha</taxon>
        <taxon>Aphidoidea</taxon>
        <taxon>Aphididae</taxon>
        <taxon>Aphidini</taxon>
        <taxon>Aphis</taxon>
        <taxon>Aphis</taxon>
    </lineage>
</organism>
<dbReference type="GO" id="GO:0046872">
    <property type="term" value="F:metal ion binding"/>
    <property type="evidence" value="ECO:0007669"/>
    <property type="project" value="UniProtKB-KW"/>
</dbReference>
<keyword evidence="10" id="KW-1185">Reference proteome</keyword>
<feature type="domain" description="DDE Tnp4" evidence="8">
    <location>
        <begin position="170"/>
        <end position="276"/>
    </location>
</feature>
<keyword evidence="6" id="KW-0378">Hydrolase</keyword>
<proteinExistence type="inferred from homology"/>
<comment type="similarity">
    <text evidence="3">Belongs to the HARBI1 family.</text>
</comment>
<dbReference type="InterPro" id="IPR027806">
    <property type="entry name" value="HARBI1_dom"/>
</dbReference>
<evidence type="ECO:0000313" key="10">
    <source>
        <dbReference type="Proteomes" id="UP000478052"/>
    </source>
</evidence>
<keyword evidence="5" id="KW-0479">Metal-binding</keyword>
<gene>
    <name evidence="9" type="ORF">FWK35_00020777</name>
</gene>
<dbReference type="Pfam" id="PF13359">
    <property type="entry name" value="DDE_Tnp_4"/>
    <property type="match status" value="1"/>
</dbReference>
<evidence type="ECO:0000256" key="6">
    <source>
        <dbReference type="ARBA" id="ARBA00022801"/>
    </source>
</evidence>
<dbReference type="GO" id="GO:0004518">
    <property type="term" value="F:nuclease activity"/>
    <property type="evidence" value="ECO:0007669"/>
    <property type="project" value="UniProtKB-KW"/>
</dbReference>
<comment type="subcellular location">
    <subcellularLocation>
        <location evidence="2">Nucleus</location>
    </subcellularLocation>
</comment>
<dbReference type="GO" id="GO:0005634">
    <property type="term" value="C:nucleus"/>
    <property type="evidence" value="ECO:0007669"/>
    <property type="project" value="UniProtKB-SubCell"/>
</dbReference>
<dbReference type="AlphaFoldDB" id="A0A6G0Y4H4"/>
<evidence type="ECO:0000256" key="1">
    <source>
        <dbReference type="ARBA" id="ARBA00001968"/>
    </source>
</evidence>
<reference evidence="9 10" key="1">
    <citation type="submission" date="2019-08" db="EMBL/GenBank/DDBJ databases">
        <title>Whole genome of Aphis craccivora.</title>
        <authorList>
            <person name="Voronova N.V."/>
            <person name="Shulinski R.S."/>
            <person name="Bandarenka Y.V."/>
            <person name="Zhorov D.G."/>
            <person name="Warner D."/>
        </authorList>
    </citation>
    <scope>NUCLEOTIDE SEQUENCE [LARGE SCALE GENOMIC DNA]</scope>
    <source>
        <strain evidence="9">180601</strain>
        <tissue evidence="9">Whole Body</tissue>
    </source>
</reference>
<comment type="caution">
    <text evidence="9">The sequence shown here is derived from an EMBL/GenBank/DDBJ whole genome shotgun (WGS) entry which is preliminary data.</text>
</comment>
<evidence type="ECO:0000256" key="5">
    <source>
        <dbReference type="ARBA" id="ARBA00022723"/>
    </source>
</evidence>
<evidence type="ECO:0000256" key="4">
    <source>
        <dbReference type="ARBA" id="ARBA00022722"/>
    </source>
</evidence>